<dbReference type="KEGG" id="goe:100906388"/>
<dbReference type="InterPro" id="IPR013783">
    <property type="entry name" value="Ig-like_fold"/>
</dbReference>
<dbReference type="SUPFAM" id="SSF46966">
    <property type="entry name" value="Spectrin repeat"/>
    <property type="match status" value="3"/>
</dbReference>
<dbReference type="PANTHER" id="PTHR47633:SF4">
    <property type="entry name" value="MYOPALLADIN ISOFORM X1"/>
    <property type="match status" value="1"/>
</dbReference>
<organism evidence="6 7">
    <name type="scientific">Galendromus occidentalis</name>
    <name type="common">western predatory mite</name>
    <dbReference type="NCBI Taxonomy" id="34638"/>
    <lineage>
        <taxon>Eukaryota</taxon>
        <taxon>Metazoa</taxon>
        <taxon>Ecdysozoa</taxon>
        <taxon>Arthropoda</taxon>
        <taxon>Chelicerata</taxon>
        <taxon>Arachnida</taxon>
        <taxon>Acari</taxon>
        <taxon>Parasitiformes</taxon>
        <taxon>Mesostigmata</taxon>
        <taxon>Gamasina</taxon>
        <taxon>Phytoseioidea</taxon>
        <taxon>Phytoseiidae</taxon>
        <taxon>Typhlodrominae</taxon>
        <taxon>Galendromus</taxon>
    </lineage>
</organism>
<keyword evidence="6" id="KW-1185">Reference proteome</keyword>
<dbReference type="Gene3D" id="1.20.58.60">
    <property type="match status" value="4"/>
</dbReference>
<dbReference type="RefSeq" id="XP_028968914.1">
    <property type="nucleotide sequence ID" value="XM_029113081.1"/>
</dbReference>
<evidence type="ECO:0000256" key="2">
    <source>
        <dbReference type="ARBA" id="ARBA00022490"/>
    </source>
</evidence>
<accession>A0AAJ7SIX4</accession>
<comment type="subcellular location">
    <subcellularLocation>
        <location evidence="1">Cytoplasm</location>
    </subcellularLocation>
</comment>
<dbReference type="InterPro" id="IPR002017">
    <property type="entry name" value="Spectrin_repeat"/>
</dbReference>
<keyword evidence="2" id="KW-0963">Cytoplasm</keyword>
<dbReference type="Pfam" id="PF00435">
    <property type="entry name" value="Spectrin"/>
    <property type="match status" value="1"/>
</dbReference>
<keyword evidence="3" id="KW-0393">Immunoglobulin domain</keyword>
<proteinExistence type="predicted"/>
<evidence type="ECO:0000313" key="6">
    <source>
        <dbReference type="Proteomes" id="UP000694867"/>
    </source>
</evidence>
<dbReference type="Pfam" id="PF25101">
    <property type="entry name" value="Spectrin_7"/>
    <property type="match status" value="1"/>
</dbReference>
<dbReference type="InterPro" id="IPR013098">
    <property type="entry name" value="Ig_I-set"/>
</dbReference>
<dbReference type="FunFam" id="2.60.40.10:FF:000425">
    <property type="entry name" value="Myosin light chain kinase"/>
    <property type="match status" value="1"/>
</dbReference>
<dbReference type="InterPro" id="IPR058157">
    <property type="entry name" value="Spectrin_met"/>
</dbReference>
<dbReference type="PANTHER" id="PTHR47633">
    <property type="entry name" value="IMMUNOGLOBULIN"/>
    <property type="match status" value="1"/>
</dbReference>
<dbReference type="SUPFAM" id="SSF48726">
    <property type="entry name" value="Immunoglobulin"/>
    <property type="match status" value="1"/>
</dbReference>
<evidence type="ECO:0000256" key="3">
    <source>
        <dbReference type="ARBA" id="ARBA00023319"/>
    </source>
</evidence>
<dbReference type="InterPro" id="IPR018159">
    <property type="entry name" value="Spectrin/alpha-actinin"/>
</dbReference>
<evidence type="ECO:0000256" key="4">
    <source>
        <dbReference type="SAM" id="MobiDB-lite"/>
    </source>
</evidence>
<dbReference type="InterPro" id="IPR007110">
    <property type="entry name" value="Ig-like_dom"/>
</dbReference>
<dbReference type="GO" id="GO:0005737">
    <property type="term" value="C:cytoplasm"/>
    <property type="evidence" value="ECO:0007669"/>
    <property type="project" value="UniProtKB-SubCell"/>
</dbReference>
<dbReference type="Proteomes" id="UP000694867">
    <property type="component" value="Unplaced"/>
</dbReference>
<evidence type="ECO:0000256" key="1">
    <source>
        <dbReference type="ARBA" id="ARBA00004496"/>
    </source>
</evidence>
<feature type="region of interest" description="Disordered" evidence="4">
    <location>
        <begin position="409"/>
        <end position="476"/>
    </location>
</feature>
<reference evidence="7" key="1">
    <citation type="submission" date="2025-08" db="UniProtKB">
        <authorList>
            <consortium name="RefSeq"/>
        </authorList>
    </citation>
    <scope>IDENTIFICATION</scope>
</reference>
<feature type="compositionally biased region" description="Basic and acidic residues" evidence="4">
    <location>
        <begin position="447"/>
        <end position="464"/>
    </location>
</feature>
<dbReference type="PROSITE" id="PS50835">
    <property type="entry name" value="IG_LIKE"/>
    <property type="match status" value="1"/>
</dbReference>
<dbReference type="InterPro" id="IPR003598">
    <property type="entry name" value="Ig_sub2"/>
</dbReference>
<dbReference type="SMART" id="SM00150">
    <property type="entry name" value="SPEC"/>
    <property type="match status" value="4"/>
</dbReference>
<feature type="domain" description="Ig-like" evidence="5">
    <location>
        <begin position="1328"/>
        <end position="1418"/>
    </location>
</feature>
<dbReference type="SMART" id="SM00408">
    <property type="entry name" value="IGc2"/>
    <property type="match status" value="1"/>
</dbReference>
<protein>
    <submittedName>
        <fullName evidence="7">Coiled-coil domain-containing protein 141</fullName>
    </submittedName>
</protein>
<evidence type="ECO:0000313" key="7">
    <source>
        <dbReference type="RefSeq" id="XP_028968914.1"/>
    </source>
</evidence>
<dbReference type="InterPro" id="IPR036179">
    <property type="entry name" value="Ig-like_dom_sf"/>
</dbReference>
<dbReference type="Gene3D" id="2.60.40.10">
    <property type="entry name" value="Immunoglobulins"/>
    <property type="match status" value="1"/>
</dbReference>
<feature type="region of interest" description="Disordered" evidence="4">
    <location>
        <begin position="777"/>
        <end position="803"/>
    </location>
</feature>
<evidence type="ECO:0000259" key="5">
    <source>
        <dbReference type="PROSITE" id="PS50835"/>
    </source>
</evidence>
<dbReference type="InterPro" id="IPR003599">
    <property type="entry name" value="Ig_sub"/>
</dbReference>
<sequence>MAEDPAATTTVSTIALQSGGTKLVLALLQCVERVELKIQEMVPLFTDIGTNLEEAQQLCEQHDEVLRKLQTKQNPVEELLKQADETISRQKPKKEVYMAMAENLGFAWKDLNTQLEQRKLILHQAVAFHAKSRDFLEKLTRAEMQFAGSFIPHDASKCQRILDEISAARNILTTCAQQAASEADLLVEFLKPIADHSLGDSRPEYARHAAERTQKDIQEYKEFLQAKLTEVEAILGQREYMLSGSSKKRELEEDVRNLESWYSNRGKPFLAAGTLGKSGESDSLLEGLTDILTEVKDRRQQATVKLLKATDDRASGGYAGSDVQQRAYVILNAITELEETLNARHDALHKAKRFFHKANEVCCDKKSPDSESSEKLRKEVVLLGDELLKHFETEPHVVVGVREVLDEFRASKSQSSPSRKTVSGEASVSTSSTESDLYEEITPVTARVHDGDSAEKRDKMEQCRRPSPQSISGSHAADIPLTAPLATQEDETFKEDEYEEMSTCTENTALSETPKTREIKSESYRREIKTHMKVTKQVTQKSTVVTGGQRKTIQETKDERILGEHAALQRSPSFMNFSSKIESLSKWLHEVLEKFLAENTELHGDLGQATKFYQDHNKMQSDVKMKEMDAMAAFSTLPAVLSIGGDDASDAQSRGQKLRDDWERIGNVLELRARLAQRFVNFLKLSDQLSSDMTEVEETVGRPEHELSESEQKDLLQSWMNAQQAIVQFNHQSKIIQADAQKTKDPFLDISSLIEAVQGVQATLSTRRDVLKKTFEVWEDRKDPPPGPKTSQSDQLMREAQRTKESALKLEKELFPTIPRELNRTESIRRYLDRHIDTLMPLVKTVKSELEVRIRSMEHLAAKATDGDEREELSKIRDLLHASFDRLQSKIGDYEVIVGKLVTFLDGVHEIERLEDSIEKLGKTCHQQGMQPTQCAKTLEDAQAKGAECFSTVTQLSQELIKLVEQLEPAAAASRDKEKISRLLETSRQHFESTISQQKVSVAESRRLVEFKANIQILNLQIDKLSEELCALRLAFGQNLTAAKAAQISFEQFDATVGSLEQQINEFFSLSQKLTSDRRQDTRQAKSEVQSLQFKWNAFTRLVEDNRRLIDIAVQYFTVLDATESWYRETNDYLVRVNQLCSTAQRADKEVILNDVQSRIHSSQLDQEERLKKLINLAQQLYQGRVPANAQRVIQETHTVLETLQLLVGQLRKQSMQASLMHFQNGPFSQNQTNVQKTLMSSVEGKHSLGEYSEYPSIQVRRMHAVQSYKIETYSNSQTSLCFGSSSKSLEHQSQIESRESTVSQGISKPRSFSAVSRVAPGSTSSYPAFVVPLSDVETPELRRLTLRCVVQAFPIPKISWYKDGTMIRPSNYIVSSHNEETGECVLSLQEAFVADSGVYSCKAVNSSGLAETKANVVVRGERFRIRIY</sequence>
<dbReference type="GeneID" id="100906388"/>
<gene>
    <name evidence="7" type="primary">LOC100906388</name>
</gene>
<dbReference type="SMART" id="SM00409">
    <property type="entry name" value="IG"/>
    <property type="match status" value="1"/>
</dbReference>
<dbReference type="Pfam" id="PF07679">
    <property type="entry name" value="I-set"/>
    <property type="match status" value="1"/>
</dbReference>
<name>A0AAJ7SIX4_9ACAR</name>
<feature type="compositionally biased region" description="Polar residues" evidence="4">
    <location>
        <begin position="411"/>
        <end position="435"/>
    </location>
</feature>